<evidence type="ECO:0000313" key="1">
    <source>
        <dbReference type="EMBL" id="ORX81457.1"/>
    </source>
</evidence>
<proteinExistence type="predicted"/>
<organism evidence="1 2">
    <name type="scientific">Basidiobolus meristosporus CBS 931.73</name>
    <dbReference type="NCBI Taxonomy" id="1314790"/>
    <lineage>
        <taxon>Eukaryota</taxon>
        <taxon>Fungi</taxon>
        <taxon>Fungi incertae sedis</taxon>
        <taxon>Zoopagomycota</taxon>
        <taxon>Entomophthoromycotina</taxon>
        <taxon>Basidiobolomycetes</taxon>
        <taxon>Basidiobolales</taxon>
        <taxon>Basidiobolaceae</taxon>
        <taxon>Basidiobolus</taxon>
    </lineage>
</organism>
<evidence type="ECO:0000313" key="2">
    <source>
        <dbReference type="Proteomes" id="UP000193498"/>
    </source>
</evidence>
<name>A0A1Y1X6L5_9FUNG</name>
<keyword evidence="2" id="KW-1185">Reference proteome</keyword>
<comment type="caution">
    <text evidence="1">The sequence shown here is derived from an EMBL/GenBank/DDBJ whole genome shotgun (WGS) entry which is preliminary data.</text>
</comment>
<dbReference type="AlphaFoldDB" id="A0A1Y1X6L5"/>
<dbReference type="EMBL" id="MCFE01000702">
    <property type="protein sequence ID" value="ORX81457.1"/>
    <property type="molecule type" value="Genomic_DNA"/>
</dbReference>
<dbReference type="InParanoid" id="A0A1Y1X6L5"/>
<protein>
    <submittedName>
        <fullName evidence="1">Uncharacterized protein</fullName>
    </submittedName>
</protein>
<reference evidence="1 2" key="1">
    <citation type="submission" date="2016-07" db="EMBL/GenBank/DDBJ databases">
        <title>Pervasive Adenine N6-methylation of Active Genes in Fungi.</title>
        <authorList>
            <consortium name="DOE Joint Genome Institute"/>
            <person name="Mondo S.J."/>
            <person name="Dannebaum R.O."/>
            <person name="Kuo R.C."/>
            <person name="Labutti K."/>
            <person name="Haridas S."/>
            <person name="Kuo A."/>
            <person name="Salamov A."/>
            <person name="Ahrendt S.R."/>
            <person name="Lipzen A."/>
            <person name="Sullivan W."/>
            <person name="Andreopoulos W.B."/>
            <person name="Clum A."/>
            <person name="Lindquist E."/>
            <person name="Daum C."/>
            <person name="Ramamoorthy G.K."/>
            <person name="Gryganskyi A."/>
            <person name="Culley D."/>
            <person name="Magnuson J.K."/>
            <person name="James T.Y."/>
            <person name="O'Malley M.A."/>
            <person name="Stajich J.E."/>
            <person name="Spatafora J.W."/>
            <person name="Visel A."/>
            <person name="Grigoriev I.V."/>
        </authorList>
    </citation>
    <scope>NUCLEOTIDE SEQUENCE [LARGE SCALE GENOMIC DNA]</scope>
    <source>
        <strain evidence="1 2">CBS 931.73</strain>
    </source>
</reference>
<dbReference type="Proteomes" id="UP000193498">
    <property type="component" value="Unassembled WGS sequence"/>
</dbReference>
<accession>A0A1Y1X6L5</accession>
<sequence length="165" mass="18936">MSMQNTQLDEKQFGAFLNSLESMAPQVVLDQEGRRRLTVRFSNPEYNLATGTVVFGVEKPVKQRFYDNGYFQTPRISDITSQGESLLASPKFLAMKQNQVGQMGSWQFKYSVEAGEFEDERWIVPSGFECQLKFLTMAEDTGFDVVRWLRRFVSSKDSYQQLVAA</sequence>
<gene>
    <name evidence="1" type="ORF">K493DRAFT_320656</name>
</gene>